<evidence type="ECO:0000313" key="3">
    <source>
        <dbReference type="Proteomes" id="UP001185899"/>
    </source>
</evidence>
<accession>A0ABU4B3P2</accession>
<organism evidence="2 3">
    <name type="scientific">Rhodococcus cercidiphylli</name>
    <dbReference type="NCBI Taxonomy" id="489916"/>
    <lineage>
        <taxon>Bacteria</taxon>
        <taxon>Bacillati</taxon>
        <taxon>Actinomycetota</taxon>
        <taxon>Actinomycetes</taxon>
        <taxon>Mycobacteriales</taxon>
        <taxon>Nocardiaceae</taxon>
        <taxon>Rhodococcus</taxon>
    </lineage>
</organism>
<gene>
    <name evidence="2" type="ORF">R3P95_21325</name>
</gene>
<dbReference type="EMBL" id="JAWLKE010000008">
    <property type="protein sequence ID" value="MDV6233104.1"/>
    <property type="molecule type" value="Genomic_DNA"/>
</dbReference>
<keyword evidence="1" id="KW-1133">Transmembrane helix</keyword>
<keyword evidence="1" id="KW-0472">Membrane</keyword>
<feature type="transmembrane region" description="Helical" evidence="1">
    <location>
        <begin position="63"/>
        <end position="83"/>
    </location>
</feature>
<feature type="transmembrane region" description="Helical" evidence="1">
    <location>
        <begin position="36"/>
        <end position="56"/>
    </location>
</feature>
<dbReference type="Proteomes" id="UP001185899">
    <property type="component" value="Unassembled WGS sequence"/>
</dbReference>
<feature type="transmembrane region" description="Helical" evidence="1">
    <location>
        <begin position="12"/>
        <end position="30"/>
    </location>
</feature>
<reference evidence="2 3" key="1">
    <citation type="submission" date="2023-10" db="EMBL/GenBank/DDBJ databases">
        <title>Development of a sustainable strategy for remediation of hydrocarbon-contaminated territories based on the waste exchange concept.</title>
        <authorList>
            <person name="Krivoruchko A."/>
        </authorList>
    </citation>
    <scope>NUCLEOTIDE SEQUENCE [LARGE SCALE GENOMIC DNA]</scope>
    <source>
        <strain evidence="2 3">IEGM 1322</strain>
    </source>
</reference>
<protein>
    <submittedName>
        <fullName evidence="2">Uncharacterized protein</fullName>
    </submittedName>
</protein>
<dbReference type="RefSeq" id="WP_317549418.1">
    <property type="nucleotide sequence ID" value="NZ_JAWLKE010000008.1"/>
</dbReference>
<evidence type="ECO:0000256" key="1">
    <source>
        <dbReference type="SAM" id="Phobius"/>
    </source>
</evidence>
<proteinExistence type="predicted"/>
<evidence type="ECO:0000313" key="2">
    <source>
        <dbReference type="EMBL" id="MDV6233104.1"/>
    </source>
</evidence>
<feature type="transmembrane region" description="Helical" evidence="1">
    <location>
        <begin position="89"/>
        <end position="113"/>
    </location>
</feature>
<sequence length="122" mass="12894">MNPDAPQRQPAPELALLLIGGSMFFVATVVESDALFIASIFLCVFAGFAALISTWLSRQSRRTIALLTILGLILTGIGAAFMVKDASEPVIFSLGLLIYPGGSLALSGVINLVSRGLRRNDS</sequence>
<keyword evidence="3" id="KW-1185">Reference proteome</keyword>
<name>A0ABU4B3P2_9NOCA</name>
<comment type="caution">
    <text evidence="2">The sequence shown here is derived from an EMBL/GenBank/DDBJ whole genome shotgun (WGS) entry which is preliminary data.</text>
</comment>
<keyword evidence="1" id="KW-0812">Transmembrane</keyword>